<dbReference type="PANTHER" id="PTHR18947">
    <property type="entry name" value="HOOK PROTEINS"/>
    <property type="match status" value="1"/>
</dbReference>
<gene>
    <name evidence="2" type="ORF">mPipKuh1_002269</name>
</gene>
<dbReference type="GO" id="GO:0008017">
    <property type="term" value="F:microtubule binding"/>
    <property type="evidence" value="ECO:0007669"/>
    <property type="project" value="TreeGrafter"/>
</dbReference>
<evidence type="ECO:0000256" key="1">
    <source>
        <dbReference type="SAM" id="MobiDB-lite"/>
    </source>
</evidence>
<dbReference type="PANTHER" id="PTHR18947:SF35">
    <property type="entry name" value="COILED-COIL DOMAIN-CONTAINING PROTEIN 88B"/>
    <property type="match status" value="1"/>
</dbReference>
<feature type="region of interest" description="Disordered" evidence="1">
    <location>
        <begin position="105"/>
        <end position="133"/>
    </location>
</feature>
<evidence type="ECO:0000313" key="3">
    <source>
        <dbReference type="Proteomes" id="UP000558488"/>
    </source>
</evidence>
<name>A0A7J7RTC8_PIPKU</name>
<dbReference type="GO" id="GO:0031122">
    <property type="term" value="P:cytoplasmic microtubule organization"/>
    <property type="evidence" value="ECO:0007669"/>
    <property type="project" value="TreeGrafter"/>
</dbReference>
<protein>
    <submittedName>
        <fullName evidence="2">Coiled-coil domain containing 88B</fullName>
    </submittedName>
</protein>
<feature type="region of interest" description="Disordered" evidence="1">
    <location>
        <begin position="500"/>
        <end position="601"/>
    </location>
</feature>
<feature type="compositionally biased region" description="Low complexity" evidence="1">
    <location>
        <begin position="503"/>
        <end position="513"/>
    </location>
</feature>
<accession>A0A7J7RTC8</accession>
<sequence>MVRVAFPRRACPPAPEHNRKQELREELEKAVVRGQELGARLERLQKELEQASQERQEFLREKEFQQQRYQGLEQRMKTELQAAATSKEEALRKLKARAQKLEEELSQLRQGPVGLEPKEQAEPRTPEAQSGRLIQVERSNATLEAEKTALQGQLQVLEGQLGSLQGRAQELLQQSQQAQEHSSRLQAEKSALELQGQELHRKLEVLEAEVQAARRSQEETRGQQQALLRDHEALVELQRRQEAELEALLARHRDLKANMRALELAHRELQGRHEQLQAQKANVEAQEQALLAERERLMQDGHRQRGLEEELRRLQSEHDRAQQLLAEMSRERGELQGERGELRGRLARLELERAQLELQSQRLRESNQQLDLSACRLTTQCELLTELRSAQEEENRQLLAEVQALSRENRELLERSLESRDHLHREQREYLDQLNALRREKQKLVEKIMDQYRVLEPGPLPRTKKGSWLADKGPPPPRPCAGPRAPSACGTRPCWVGGGGSSAPGSPWGAAPSPSAPGTPPGSGSDSATRAPRAKDLARDGTAPLRRWRNRKQAPAERASRCRTRRSPLSPLPSANDTTWTGSWGTQSPTRGPRQPVNVGSQGDWGQALDKAWAPGASMAGAGALRWSRERPVCRSNSWPPPAAPCPGSGSAMRPSLRRRFLGDPPGEGGRQAWTRQPPTRVRWGAQARSLVPVARTYL</sequence>
<dbReference type="Proteomes" id="UP000558488">
    <property type="component" value="Unassembled WGS sequence"/>
</dbReference>
<feature type="compositionally biased region" description="Basic and acidic residues" evidence="1">
    <location>
        <begin position="116"/>
        <end position="125"/>
    </location>
</feature>
<organism evidence="2 3">
    <name type="scientific">Pipistrellus kuhlii</name>
    <name type="common">Kuhl's pipistrelle</name>
    <dbReference type="NCBI Taxonomy" id="59472"/>
    <lineage>
        <taxon>Eukaryota</taxon>
        <taxon>Metazoa</taxon>
        <taxon>Chordata</taxon>
        <taxon>Craniata</taxon>
        <taxon>Vertebrata</taxon>
        <taxon>Euteleostomi</taxon>
        <taxon>Mammalia</taxon>
        <taxon>Eutheria</taxon>
        <taxon>Laurasiatheria</taxon>
        <taxon>Chiroptera</taxon>
        <taxon>Yangochiroptera</taxon>
        <taxon>Vespertilionidae</taxon>
        <taxon>Pipistrellus</taxon>
    </lineage>
</organism>
<dbReference type="GO" id="GO:0005737">
    <property type="term" value="C:cytoplasm"/>
    <property type="evidence" value="ECO:0007669"/>
    <property type="project" value="TreeGrafter"/>
</dbReference>
<proteinExistence type="predicted"/>
<feature type="compositionally biased region" description="Polar residues" evidence="1">
    <location>
        <begin position="573"/>
        <end position="590"/>
    </location>
</feature>
<reference evidence="2 3" key="1">
    <citation type="journal article" date="2020" name="Nature">
        <title>Six reference-quality genomes reveal evolution of bat adaptations.</title>
        <authorList>
            <person name="Jebb D."/>
            <person name="Huang Z."/>
            <person name="Pippel M."/>
            <person name="Hughes G.M."/>
            <person name="Lavrichenko K."/>
            <person name="Devanna P."/>
            <person name="Winkler S."/>
            <person name="Jermiin L.S."/>
            <person name="Skirmuntt E.C."/>
            <person name="Katzourakis A."/>
            <person name="Burkitt-Gray L."/>
            <person name="Ray D.A."/>
            <person name="Sullivan K.A.M."/>
            <person name="Roscito J.G."/>
            <person name="Kirilenko B.M."/>
            <person name="Davalos L.M."/>
            <person name="Corthals A.P."/>
            <person name="Power M.L."/>
            <person name="Jones G."/>
            <person name="Ransome R.D."/>
            <person name="Dechmann D.K.N."/>
            <person name="Locatelli A.G."/>
            <person name="Puechmaille S.J."/>
            <person name="Fedrigo O."/>
            <person name="Jarvis E.D."/>
            <person name="Hiller M."/>
            <person name="Vernes S.C."/>
            <person name="Myers E.W."/>
            <person name="Teeling E.C."/>
        </authorList>
    </citation>
    <scope>NUCLEOTIDE SEQUENCE [LARGE SCALE GENOMIC DNA]</scope>
    <source>
        <strain evidence="2">MPipKuh1</strain>
        <tissue evidence="2">Flight muscle</tissue>
    </source>
</reference>
<dbReference type="GO" id="GO:0030705">
    <property type="term" value="P:cytoskeleton-dependent intracellular transport"/>
    <property type="evidence" value="ECO:0007669"/>
    <property type="project" value="TreeGrafter"/>
</dbReference>
<dbReference type="AlphaFoldDB" id="A0A7J7RTC8"/>
<feature type="region of interest" description="Disordered" evidence="1">
    <location>
        <begin position="638"/>
        <end position="681"/>
    </location>
</feature>
<dbReference type="GO" id="GO:0005813">
    <property type="term" value="C:centrosome"/>
    <property type="evidence" value="ECO:0007669"/>
    <property type="project" value="TreeGrafter"/>
</dbReference>
<comment type="caution">
    <text evidence="2">The sequence shown here is derived from an EMBL/GenBank/DDBJ whole genome shotgun (WGS) entry which is preliminary data.</text>
</comment>
<feature type="region of interest" description="Disordered" evidence="1">
    <location>
        <begin position="1"/>
        <end position="23"/>
    </location>
</feature>
<keyword evidence="3" id="KW-1185">Reference proteome</keyword>
<dbReference type="GO" id="GO:0051959">
    <property type="term" value="F:dynein light intermediate chain binding"/>
    <property type="evidence" value="ECO:0007669"/>
    <property type="project" value="TreeGrafter"/>
</dbReference>
<dbReference type="EMBL" id="JACAGB010000059">
    <property type="protein sequence ID" value="KAF6279399.1"/>
    <property type="molecule type" value="Genomic_DNA"/>
</dbReference>
<evidence type="ECO:0000313" key="2">
    <source>
        <dbReference type="EMBL" id="KAF6279399.1"/>
    </source>
</evidence>
<feature type="region of interest" description="Disordered" evidence="1">
    <location>
        <begin position="456"/>
        <end position="487"/>
    </location>
</feature>